<dbReference type="EMBL" id="JAULSN010000001">
    <property type="protein sequence ID" value="KAK3384637.1"/>
    <property type="molecule type" value="Genomic_DNA"/>
</dbReference>
<dbReference type="AlphaFoldDB" id="A0AAE0TYX8"/>
<dbReference type="Pfam" id="PF00069">
    <property type="entry name" value="Pkinase"/>
    <property type="match status" value="1"/>
</dbReference>
<organism evidence="2 3">
    <name type="scientific">Lasiosphaeria ovina</name>
    <dbReference type="NCBI Taxonomy" id="92902"/>
    <lineage>
        <taxon>Eukaryota</taxon>
        <taxon>Fungi</taxon>
        <taxon>Dikarya</taxon>
        <taxon>Ascomycota</taxon>
        <taxon>Pezizomycotina</taxon>
        <taxon>Sordariomycetes</taxon>
        <taxon>Sordariomycetidae</taxon>
        <taxon>Sordariales</taxon>
        <taxon>Lasiosphaeriaceae</taxon>
        <taxon>Lasiosphaeria</taxon>
    </lineage>
</organism>
<protein>
    <submittedName>
        <fullName evidence="2">Kinase-like domain-containing protein</fullName>
    </submittedName>
</protein>
<dbReference type="InterPro" id="IPR000719">
    <property type="entry name" value="Prot_kinase_dom"/>
</dbReference>
<dbReference type="PROSITE" id="PS00108">
    <property type="entry name" value="PROTEIN_KINASE_ST"/>
    <property type="match status" value="1"/>
</dbReference>
<keyword evidence="3" id="KW-1185">Reference proteome</keyword>
<dbReference type="SMART" id="SM00220">
    <property type="entry name" value="S_TKc"/>
    <property type="match status" value="1"/>
</dbReference>
<dbReference type="SUPFAM" id="SSF56112">
    <property type="entry name" value="Protein kinase-like (PK-like)"/>
    <property type="match status" value="1"/>
</dbReference>
<dbReference type="PANTHER" id="PTHR24359:SF1">
    <property type="entry name" value="INHIBITOR OF NUCLEAR FACTOR KAPPA-B KINASE EPSILON SUBUNIT HOMOLOG 1-RELATED"/>
    <property type="match status" value="1"/>
</dbReference>
<keyword evidence="2" id="KW-0808">Transferase</keyword>
<evidence type="ECO:0000313" key="3">
    <source>
        <dbReference type="Proteomes" id="UP001287356"/>
    </source>
</evidence>
<dbReference type="GO" id="GO:0004674">
    <property type="term" value="F:protein serine/threonine kinase activity"/>
    <property type="evidence" value="ECO:0007669"/>
    <property type="project" value="TreeGrafter"/>
</dbReference>
<evidence type="ECO:0000259" key="1">
    <source>
        <dbReference type="PROSITE" id="PS50011"/>
    </source>
</evidence>
<dbReference type="Proteomes" id="UP001287356">
    <property type="component" value="Unassembled WGS sequence"/>
</dbReference>
<sequence>MADANTNETASGGYTTESYVTYASASGEPDSTSTLPDRYHHNFISIFSAAHQLKVDILEATWQPALGTLGAGGSSHISLSNRSTSQLAFNFKRRKLTDNSPEAIAKLYRGLICEMLILRHPAVREHPNVTSLQGIAWEFYQGVAWPVLVFPEASHGSLASFIQGEGGKTASLEELLRICAGCGLGLEALHRNGIIHGDIKPENILVSQERGLYKAKLTDFEASCISSSDDDLVKLGRTVPWDAPEWHTRCFTIKGAKQTDIYSFGLRFSNPCLVRLRHVRSAHDD</sequence>
<dbReference type="PROSITE" id="PS50011">
    <property type="entry name" value="PROTEIN_KINASE_DOM"/>
    <property type="match status" value="1"/>
</dbReference>
<keyword evidence="2" id="KW-0418">Kinase</keyword>
<accession>A0AAE0TYX8</accession>
<feature type="domain" description="Protein kinase" evidence="1">
    <location>
        <begin position="63"/>
        <end position="285"/>
    </location>
</feature>
<dbReference type="CDD" id="cd00180">
    <property type="entry name" value="PKc"/>
    <property type="match status" value="1"/>
</dbReference>
<evidence type="ECO:0000313" key="2">
    <source>
        <dbReference type="EMBL" id="KAK3384637.1"/>
    </source>
</evidence>
<reference evidence="2" key="1">
    <citation type="journal article" date="2023" name="Mol. Phylogenet. Evol.">
        <title>Genome-scale phylogeny and comparative genomics of the fungal order Sordariales.</title>
        <authorList>
            <person name="Hensen N."/>
            <person name="Bonometti L."/>
            <person name="Westerberg I."/>
            <person name="Brannstrom I.O."/>
            <person name="Guillou S."/>
            <person name="Cros-Aarteil S."/>
            <person name="Calhoun S."/>
            <person name="Haridas S."/>
            <person name="Kuo A."/>
            <person name="Mondo S."/>
            <person name="Pangilinan J."/>
            <person name="Riley R."/>
            <person name="LaButti K."/>
            <person name="Andreopoulos B."/>
            <person name="Lipzen A."/>
            <person name="Chen C."/>
            <person name="Yan M."/>
            <person name="Daum C."/>
            <person name="Ng V."/>
            <person name="Clum A."/>
            <person name="Steindorff A."/>
            <person name="Ohm R.A."/>
            <person name="Martin F."/>
            <person name="Silar P."/>
            <person name="Natvig D.O."/>
            <person name="Lalanne C."/>
            <person name="Gautier V."/>
            <person name="Ament-Velasquez S.L."/>
            <person name="Kruys A."/>
            <person name="Hutchinson M.I."/>
            <person name="Powell A.J."/>
            <person name="Barry K."/>
            <person name="Miller A.N."/>
            <person name="Grigoriev I.V."/>
            <person name="Debuchy R."/>
            <person name="Gladieux P."/>
            <person name="Hiltunen Thoren M."/>
            <person name="Johannesson H."/>
        </authorList>
    </citation>
    <scope>NUCLEOTIDE SEQUENCE</scope>
    <source>
        <strain evidence="2">CBS 958.72</strain>
    </source>
</reference>
<dbReference type="InterPro" id="IPR011009">
    <property type="entry name" value="Kinase-like_dom_sf"/>
</dbReference>
<proteinExistence type="predicted"/>
<reference evidence="2" key="2">
    <citation type="submission" date="2023-06" db="EMBL/GenBank/DDBJ databases">
        <authorList>
            <consortium name="Lawrence Berkeley National Laboratory"/>
            <person name="Haridas S."/>
            <person name="Hensen N."/>
            <person name="Bonometti L."/>
            <person name="Westerberg I."/>
            <person name="Brannstrom I.O."/>
            <person name="Guillou S."/>
            <person name="Cros-Aarteil S."/>
            <person name="Calhoun S."/>
            <person name="Kuo A."/>
            <person name="Mondo S."/>
            <person name="Pangilinan J."/>
            <person name="Riley R."/>
            <person name="Labutti K."/>
            <person name="Andreopoulos B."/>
            <person name="Lipzen A."/>
            <person name="Chen C."/>
            <person name="Yanf M."/>
            <person name="Daum C."/>
            <person name="Ng V."/>
            <person name="Clum A."/>
            <person name="Steindorff A."/>
            <person name="Ohm R."/>
            <person name="Martin F."/>
            <person name="Silar P."/>
            <person name="Natvig D."/>
            <person name="Lalanne C."/>
            <person name="Gautier V."/>
            <person name="Ament-Velasquez S.L."/>
            <person name="Kruys A."/>
            <person name="Hutchinson M.I."/>
            <person name="Powell A.J."/>
            <person name="Barry K."/>
            <person name="Miller A.N."/>
            <person name="Grigoriev I.V."/>
            <person name="Debuchy R."/>
            <person name="Gladieux P."/>
            <person name="Thoren M.H."/>
            <person name="Johannesson H."/>
        </authorList>
    </citation>
    <scope>NUCLEOTIDE SEQUENCE</scope>
    <source>
        <strain evidence="2">CBS 958.72</strain>
    </source>
</reference>
<comment type="caution">
    <text evidence="2">The sequence shown here is derived from an EMBL/GenBank/DDBJ whole genome shotgun (WGS) entry which is preliminary data.</text>
</comment>
<dbReference type="GO" id="GO:0005524">
    <property type="term" value="F:ATP binding"/>
    <property type="evidence" value="ECO:0007669"/>
    <property type="project" value="InterPro"/>
</dbReference>
<dbReference type="Gene3D" id="1.10.510.10">
    <property type="entry name" value="Transferase(Phosphotransferase) domain 1"/>
    <property type="match status" value="1"/>
</dbReference>
<name>A0AAE0TYX8_9PEZI</name>
<dbReference type="PANTHER" id="PTHR24359">
    <property type="entry name" value="SERINE/THREONINE-PROTEIN KINASE SBK1"/>
    <property type="match status" value="1"/>
</dbReference>
<dbReference type="InterPro" id="IPR008271">
    <property type="entry name" value="Ser/Thr_kinase_AS"/>
</dbReference>
<gene>
    <name evidence="2" type="ORF">B0T24DRAFT_518708</name>
</gene>